<dbReference type="SUPFAM" id="SSF47413">
    <property type="entry name" value="lambda repressor-like DNA-binding domains"/>
    <property type="match status" value="1"/>
</dbReference>
<dbReference type="InterPro" id="IPR050807">
    <property type="entry name" value="TransReg_Diox_bact_type"/>
</dbReference>
<dbReference type="Proteomes" id="UP000284051">
    <property type="component" value="Unassembled WGS sequence"/>
</dbReference>
<dbReference type="InterPro" id="IPR040452">
    <property type="entry name" value="SfsA_C"/>
</dbReference>
<dbReference type="GO" id="GO:0003677">
    <property type="term" value="F:DNA binding"/>
    <property type="evidence" value="ECO:0007669"/>
    <property type="project" value="UniProtKB-KW"/>
</dbReference>
<keyword evidence="1" id="KW-0238">DNA-binding</keyword>
<evidence type="ECO:0000259" key="2">
    <source>
        <dbReference type="PROSITE" id="PS50943"/>
    </source>
</evidence>
<reference evidence="3 4" key="1">
    <citation type="submission" date="2018-08" db="EMBL/GenBank/DDBJ databases">
        <title>A genome reference for cultivated species of the human gut microbiota.</title>
        <authorList>
            <person name="Zou Y."/>
            <person name="Xue W."/>
            <person name="Luo G."/>
        </authorList>
    </citation>
    <scope>NUCLEOTIDE SEQUENCE [LARGE SCALE GENOMIC DNA]</scope>
    <source>
        <strain evidence="3 4">AM22-21LB</strain>
    </source>
</reference>
<dbReference type="EMBL" id="QRID01000031">
    <property type="protein sequence ID" value="RHG24539.1"/>
    <property type="molecule type" value="Genomic_DNA"/>
</dbReference>
<dbReference type="SMART" id="SM00530">
    <property type="entry name" value="HTH_XRE"/>
    <property type="match status" value="1"/>
</dbReference>
<proteinExistence type="predicted"/>
<organism evidence="3 4">
    <name type="scientific">Roseburia intestinalis</name>
    <dbReference type="NCBI Taxonomy" id="166486"/>
    <lineage>
        <taxon>Bacteria</taxon>
        <taxon>Bacillati</taxon>
        <taxon>Bacillota</taxon>
        <taxon>Clostridia</taxon>
        <taxon>Lachnospirales</taxon>
        <taxon>Lachnospiraceae</taxon>
        <taxon>Roseburia</taxon>
    </lineage>
</organism>
<dbReference type="InterPro" id="IPR001387">
    <property type="entry name" value="Cro/C1-type_HTH"/>
</dbReference>
<dbReference type="PROSITE" id="PS50943">
    <property type="entry name" value="HTH_CROC1"/>
    <property type="match status" value="1"/>
</dbReference>
<evidence type="ECO:0000313" key="4">
    <source>
        <dbReference type="Proteomes" id="UP000284051"/>
    </source>
</evidence>
<dbReference type="PANTHER" id="PTHR46797:SF1">
    <property type="entry name" value="METHYLPHOSPHONATE SYNTHASE"/>
    <property type="match status" value="1"/>
</dbReference>
<dbReference type="Gene3D" id="1.10.260.40">
    <property type="entry name" value="lambda repressor-like DNA-binding domains"/>
    <property type="match status" value="1"/>
</dbReference>
<dbReference type="Pfam" id="PF01381">
    <property type="entry name" value="HTH_3"/>
    <property type="match status" value="1"/>
</dbReference>
<dbReference type="PANTHER" id="PTHR46797">
    <property type="entry name" value="HTH-TYPE TRANSCRIPTIONAL REGULATOR"/>
    <property type="match status" value="1"/>
</dbReference>
<evidence type="ECO:0000313" key="3">
    <source>
        <dbReference type="EMBL" id="RHG24539.1"/>
    </source>
</evidence>
<dbReference type="GO" id="GO:0003700">
    <property type="term" value="F:DNA-binding transcription factor activity"/>
    <property type="evidence" value="ECO:0007669"/>
    <property type="project" value="TreeGrafter"/>
</dbReference>
<dbReference type="InterPro" id="IPR010982">
    <property type="entry name" value="Lambda_DNA-bd_dom_sf"/>
</dbReference>
<accession>A0A3R6DHM6</accession>
<dbReference type="RefSeq" id="WP_118772966.1">
    <property type="nucleotide sequence ID" value="NZ_QRID01000031.1"/>
</dbReference>
<protein>
    <submittedName>
        <fullName evidence="3">Helix-turn-helix domain-containing protein</fullName>
    </submittedName>
</protein>
<dbReference type="Pfam" id="PF03749">
    <property type="entry name" value="SfsA"/>
    <property type="match status" value="1"/>
</dbReference>
<dbReference type="AlphaFoldDB" id="A0A3R6DHM6"/>
<dbReference type="GO" id="GO:0005829">
    <property type="term" value="C:cytosol"/>
    <property type="evidence" value="ECO:0007669"/>
    <property type="project" value="TreeGrafter"/>
</dbReference>
<feature type="domain" description="HTH cro/C1-type" evidence="2">
    <location>
        <begin position="7"/>
        <end position="61"/>
    </location>
</feature>
<name>A0A3R6DHM6_9FIRM</name>
<dbReference type="CDD" id="cd00093">
    <property type="entry name" value="HTH_XRE"/>
    <property type="match status" value="1"/>
</dbReference>
<comment type="caution">
    <text evidence="3">The sequence shown here is derived from an EMBL/GenBank/DDBJ whole genome shotgun (WGS) entry which is preliminary data.</text>
</comment>
<evidence type="ECO:0000256" key="1">
    <source>
        <dbReference type="ARBA" id="ARBA00023125"/>
    </source>
</evidence>
<sequence>MNIGLLLRYYRKLQNLSQSDLAERANINEKYYSKIERDENNPTYSVVNKIVNALEMKMTQLSIATDGYCNFDYIFFPMEMENGVFIKEIPPRFVAEVYYKNKIEQVYVASSVKLTNLISLENRKVNLQRIEGDSKFVHSLFSLDHNSVKIILNLNIINKIFYELYCLGTLSGYHWYGAGKQEITCGDYKADYFFEQEKIIVENKTIISEEESCDYPVEKAQRYEEQFRKIEKLIKRDYTVRMNFFILSPWTNKITFKDDFFRKIKKLKNEGMKVFFYYLYYEKEILKVTRAKLILKDNYYDIVFYKE</sequence>
<gene>
    <name evidence="3" type="ORF">DW264_18065</name>
</gene>